<evidence type="ECO:0000313" key="8">
    <source>
        <dbReference type="EMBL" id="MFC5024386.1"/>
    </source>
</evidence>
<sequence>MILTVSLNAALDITHHVDRLRPHTAHRVREVAARAGGKGVNVSRVLHALGHPTLVTGLAGGGTGAAVRRELADGGLPERLVPIRGETRRTVAVVDAHTGDTTTLLEPGPVVLPEEWTRFRESFEALLDRATAVVLSGSLPPGLPEDAYAVLVRAARARAVPALLDTSGPALLAALPAAPALVKPNADELAEAAGRSGPSPASGRCEPRLAARAAAEALRAAGAEAVVASLGPDGLLAVTPHGTWRAVPPERLRGNPTGAGDAAVAALSLGLAAAEPWPPRLAEAVALSAAAVAAPLAGSFDPAVHRRLRGRVDVQPLPRTPGETRCPS</sequence>
<evidence type="ECO:0000256" key="4">
    <source>
        <dbReference type="ARBA" id="ARBA00022777"/>
    </source>
</evidence>
<dbReference type="NCBIfam" id="TIGR03168">
    <property type="entry name" value="1-PFK"/>
    <property type="match status" value="1"/>
</dbReference>
<accession>A0ABV9XGH9</accession>
<keyword evidence="5" id="KW-0067">ATP-binding</keyword>
<dbReference type="InterPro" id="IPR011611">
    <property type="entry name" value="PfkB_dom"/>
</dbReference>
<dbReference type="PIRSF" id="PIRSF000535">
    <property type="entry name" value="1PFK/6PFK/LacC"/>
    <property type="match status" value="1"/>
</dbReference>
<evidence type="ECO:0000256" key="3">
    <source>
        <dbReference type="ARBA" id="ARBA00022741"/>
    </source>
</evidence>
<name>A0ABV9XGH9_9ACTN</name>
<organism evidence="8 9">
    <name type="scientific">Streptomyces coeruleoprunus</name>
    <dbReference type="NCBI Taxonomy" id="285563"/>
    <lineage>
        <taxon>Bacteria</taxon>
        <taxon>Bacillati</taxon>
        <taxon>Actinomycetota</taxon>
        <taxon>Actinomycetes</taxon>
        <taxon>Kitasatosporales</taxon>
        <taxon>Streptomycetaceae</taxon>
        <taxon>Streptomyces</taxon>
    </lineage>
</organism>
<gene>
    <name evidence="8" type="ORF">ACFPM3_19855</name>
</gene>
<comment type="caution">
    <text evidence="8">The sequence shown here is derived from an EMBL/GenBank/DDBJ whole genome shotgun (WGS) entry which is preliminary data.</text>
</comment>
<keyword evidence="3" id="KW-0547">Nucleotide-binding</keyword>
<dbReference type="EMBL" id="JBHSJD010000014">
    <property type="protein sequence ID" value="MFC5024386.1"/>
    <property type="molecule type" value="Genomic_DNA"/>
</dbReference>
<dbReference type="InterPro" id="IPR029056">
    <property type="entry name" value="Ribokinase-like"/>
</dbReference>
<keyword evidence="9" id="KW-1185">Reference proteome</keyword>
<evidence type="ECO:0000256" key="5">
    <source>
        <dbReference type="ARBA" id="ARBA00022840"/>
    </source>
</evidence>
<evidence type="ECO:0000256" key="2">
    <source>
        <dbReference type="ARBA" id="ARBA00022679"/>
    </source>
</evidence>
<keyword evidence="4" id="KW-0418">Kinase</keyword>
<dbReference type="SUPFAM" id="SSF53613">
    <property type="entry name" value="Ribokinase-like"/>
    <property type="match status" value="1"/>
</dbReference>
<dbReference type="PROSITE" id="PS00583">
    <property type="entry name" value="PFKB_KINASES_1"/>
    <property type="match status" value="1"/>
</dbReference>
<dbReference type="Pfam" id="PF00294">
    <property type="entry name" value="PfkB"/>
    <property type="match status" value="1"/>
</dbReference>
<evidence type="ECO:0000259" key="7">
    <source>
        <dbReference type="Pfam" id="PF00294"/>
    </source>
</evidence>
<dbReference type="Proteomes" id="UP001595829">
    <property type="component" value="Unassembled WGS sequence"/>
</dbReference>
<dbReference type="PANTHER" id="PTHR46566">
    <property type="entry name" value="1-PHOSPHOFRUCTOKINASE-RELATED"/>
    <property type="match status" value="1"/>
</dbReference>
<evidence type="ECO:0000256" key="1">
    <source>
        <dbReference type="ARBA" id="ARBA00010688"/>
    </source>
</evidence>
<dbReference type="InterPro" id="IPR017583">
    <property type="entry name" value="Tagatose/fructose_Pkinase"/>
</dbReference>
<comment type="similarity">
    <text evidence="1">Belongs to the carbohydrate kinase PfkB family.</text>
</comment>
<dbReference type="Gene3D" id="3.40.1190.20">
    <property type="match status" value="1"/>
</dbReference>
<feature type="domain" description="Carbohydrate kinase PfkB" evidence="7">
    <location>
        <begin position="11"/>
        <end position="299"/>
    </location>
</feature>
<protein>
    <submittedName>
        <fullName evidence="8">1-phosphofructokinase family hexose kinase</fullName>
    </submittedName>
</protein>
<keyword evidence="2 6" id="KW-0808">Transferase</keyword>
<reference evidence="9" key="1">
    <citation type="journal article" date="2019" name="Int. J. Syst. Evol. Microbiol.">
        <title>The Global Catalogue of Microorganisms (GCM) 10K type strain sequencing project: providing services to taxonomists for standard genome sequencing and annotation.</title>
        <authorList>
            <consortium name="The Broad Institute Genomics Platform"/>
            <consortium name="The Broad Institute Genome Sequencing Center for Infectious Disease"/>
            <person name="Wu L."/>
            <person name="Ma J."/>
        </authorList>
    </citation>
    <scope>NUCLEOTIDE SEQUENCE [LARGE SCALE GENOMIC DNA]</scope>
    <source>
        <strain evidence="9">CGMCC 4.1648</strain>
    </source>
</reference>
<proteinExistence type="inferred from homology"/>
<evidence type="ECO:0000313" key="9">
    <source>
        <dbReference type="Proteomes" id="UP001595829"/>
    </source>
</evidence>
<dbReference type="RefSeq" id="WP_345686581.1">
    <property type="nucleotide sequence ID" value="NZ_BAABIT010000001.1"/>
</dbReference>
<evidence type="ECO:0000256" key="6">
    <source>
        <dbReference type="PIRNR" id="PIRNR000535"/>
    </source>
</evidence>
<dbReference type="InterPro" id="IPR002173">
    <property type="entry name" value="Carboh/pur_kinase_PfkB_CS"/>
</dbReference>
<dbReference type="PANTHER" id="PTHR46566:SF5">
    <property type="entry name" value="1-PHOSPHOFRUCTOKINASE"/>
    <property type="match status" value="1"/>
</dbReference>